<evidence type="ECO:0000313" key="1">
    <source>
        <dbReference type="EMBL" id="KGE86066.1"/>
    </source>
</evidence>
<dbReference type="STRING" id="1524460.IX84_23290"/>
<protein>
    <submittedName>
        <fullName evidence="1">Uncharacterized protein</fullName>
    </submittedName>
</protein>
<sequence length="220" mass="24998">MPVYAPPAKCWQEIDRELDKVAAEAPLHSALHELPAYTPPSMVWARITDTLEADTSQQQLTEVLAKLPQYAPPAKVWTAIEGGIRPPARRFQLMMLTRAAAAIALVLGLWWAWSQPDEAPLQATYTYDQQTTRAQFASIEDWGQADALMQKAVNEFREDPVAKQLPTYELLLSEWADLKDAQEEVAKMMERYGKDAQLIRQMSEIEKERSGLIREMITQI</sequence>
<organism evidence="1 2">
    <name type="scientific">Phaeodactylibacter xiamenensis</name>
    <dbReference type="NCBI Taxonomy" id="1524460"/>
    <lineage>
        <taxon>Bacteria</taxon>
        <taxon>Pseudomonadati</taxon>
        <taxon>Bacteroidota</taxon>
        <taxon>Saprospiria</taxon>
        <taxon>Saprospirales</taxon>
        <taxon>Haliscomenobacteraceae</taxon>
        <taxon>Phaeodactylibacter</taxon>
    </lineage>
</organism>
<reference evidence="1 2" key="1">
    <citation type="journal article" date="2014" name="Int. J. Syst. Evol. Microbiol.">
        <title>Phaeodactylibacter xiamenensis gen. nov., sp. nov., a member of the family Saprospiraceae isolated from the marine alga Phaeodactylum tricornutum.</title>
        <authorList>
            <person name="Chen Z.Jr."/>
            <person name="Lei X."/>
            <person name="Lai Q."/>
            <person name="Li Y."/>
            <person name="Zhang B."/>
            <person name="Zhang J."/>
            <person name="Zhang H."/>
            <person name="Yang L."/>
            <person name="Zheng W."/>
            <person name="Tian Y."/>
            <person name="Yu Z."/>
            <person name="Xu H.Jr."/>
            <person name="Zheng T."/>
        </authorList>
    </citation>
    <scope>NUCLEOTIDE SEQUENCE [LARGE SCALE GENOMIC DNA]</scope>
    <source>
        <strain evidence="1 2">KD52</strain>
    </source>
</reference>
<evidence type="ECO:0000313" key="2">
    <source>
        <dbReference type="Proteomes" id="UP000029736"/>
    </source>
</evidence>
<proteinExistence type="predicted"/>
<keyword evidence="2" id="KW-1185">Reference proteome</keyword>
<gene>
    <name evidence="1" type="ORF">IX84_23290</name>
</gene>
<dbReference type="EMBL" id="JPOS01000082">
    <property type="protein sequence ID" value="KGE86066.1"/>
    <property type="molecule type" value="Genomic_DNA"/>
</dbReference>
<name>A0A098S1V4_9BACT</name>
<accession>A0A098S1V4</accession>
<dbReference type="AlphaFoldDB" id="A0A098S1V4"/>
<dbReference type="Proteomes" id="UP000029736">
    <property type="component" value="Unassembled WGS sequence"/>
</dbReference>
<comment type="caution">
    <text evidence="1">The sequence shown here is derived from an EMBL/GenBank/DDBJ whole genome shotgun (WGS) entry which is preliminary data.</text>
</comment>